<evidence type="ECO:0000313" key="3">
    <source>
        <dbReference type="Proteomes" id="UP000236248"/>
    </source>
</evidence>
<dbReference type="GeneID" id="41594693"/>
<evidence type="ECO:0000313" key="2">
    <source>
        <dbReference type="EMBL" id="SPC33803.1"/>
    </source>
</evidence>
<organism evidence="2 3">
    <name type="scientific">Candidatus Nitrosocaldus cavascurensis</name>
    <dbReference type="NCBI Taxonomy" id="2058097"/>
    <lineage>
        <taxon>Archaea</taxon>
        <taxon>Nitrososphaerota</taxon>
        <taxon>Nitrososphaeria</taxon>
        <taxon>Candidatus Nitrosocaldales</taxon>
        <taxon>Candidatus Nitrosocaldaceae</taxon>
        <taxon>Candidatus Nitrosocaldus</taxon>
    </lineage>
</organism>
<dbReference type="KEGG" id="ncv:NCAV_0610"/>
<feature type="transmembrane region" description="Helical" evidence="1">
    <location>
        <begin position="19"/>
        <end position="37"/>
    </location>
</feature>
<dbReference type="AlphaFoldDB" id="A0A2K5AQ73"/>
<name>A0A2K5AQ73_9ARCH</name>
<keyword evidence="3" id="KW-1185">Reference proteome</keyword>
<reference evidence="3" key="1">
    <citation type="submission" date="2018-01" db="EMBL/GenBank/DDBJ databases">
        <authorList>
            <person name="Kerou L M."/>
        </authorList>
    </citation>
    <scope>NUCLEOTIDE SEQUENCE [LARGE SCALE GENOMIC DNA]</scope>
    <source>
        <strain evidence="3">SCU2</strain>
    </source>
</reference>
<keyword evidence="1" id="KW-0812">Transmembrane</keyword>
<evidence type="ECO:0000256" key="1">
    <source>
        <dbReference type="SAM" id="Phobius"/>
    </source>
</evidence>
<keyword evidence="1" id="KW-0472">Membrane</keyword>
<keyword evidence="1" id="KW-1133">Transmembrane helix</keyword>
<sequence>MVGRVIDSYIVKPLRSRQFLIILAVLIAVSMSIAYVASVPRNYERFMSLSTLGRGMMASDYYPSNTPDIGLGDEVLWHIQVYNRMGSAEYIAIRVKLLNADMPIPDDNMHTPSPVEHVYEMRQVVANDATITMPLKWSVATVTRESGDDGGRYVVIKEMLINGERISTDVKSKDGRNFRLVMELWRYNPESRVFEFSWLDSMNERRSVWNQIWFNVR</sequence>
<dbReference type="EMBL" id="LT981265">
    <property type="protein sequence ID" value="SPC33803.1"/>
    <property type="molecule type" value="Genomic_DNA"/>
</dbReference>
<gene>
    <name evidence="2" type="ORF">NCAV_0610</name>
</gene>
<accession>A0A2K5AQ73</accession>
<evidence type="ECO:0008006" key="4">
    <source>
        <dbReference type="Google" id="ProtNLM"/>
    </source>
</evidence>
<dbReference type="Proteomes" id="UP000236248">
    <property type="component" value="Chromosome NCAV"/>
</dbReference>
<protein>
    <recommendedName>
        <fullName evidence="4">DUF1616 domain-containing protein</fullName>
    </recommendedName>
</protein>
<dbReference type="RefSeq" id="WP_103287401.1">
    <property type="nucleotide sequence ID" value="NZ_LT981265.1"/>
</dbReference>
<proteinExistence type="predicted"/>